<dbReference type="Pfam" id="PF22562">
    <property type="entry name" value="UBA_7"/>
    <property type="match status" value="1"/>
</dbReference>
<dbReference type="InterPro" id="IPR018200">
    <property type="entry name" value="USP_CS"/>
</dbReference>
<dbReference type="EC" id="3.4.19.12" evidence="3"/>
<dbReference type="InterPro" id="IPR001394">
    <property type="entry name" value="Peptidase_C19_UCH"/>
</dbReference>
<sequence length="656" mass="72823">MAASLLPHICKIRAPLGGEKVYKDECVFSFDTPESDGGLYVCMNTFLGFSRKYVELHYRKTGNAVYLHLRKTKRLIPQEKIEGEPVAKKPTRLAIGVEGGFDVDAGRKKYEYDEENSVVVLPEFTVIPLPDDSLPPEVHTSVVCLLAADSAAKSEEAAALAGTWDGEQRPVSKYFDGTGGNNHAVEQYETTKYALAVKLGTVTPSGADVYSYDEDEMVEDPYLDKHLTHFGINITHLEKDNSNIVLLRLRRYVEPAEEMFQNGPLDPTGDFNIQMAKLGCGLCSGEYSKPPPEGTEDADEGNNLERAADWIFSHADELDVEDMEADGAGAQAIPARGQYRDGAGKYKLVGFISHMGTSTFVGHYVCHILKDGRWVIFNDNKVALSEKPPKDLGYLYLANMIERNSRNNSNPCDCFKFEVEERIECIQSKKVKYTYRTEYLLPLPIPLEAANNAEALQEYEEKKAIAEAAGQKLPPEALVRAQIPFTSCLQSAAAPETVYDFYSTALNGKTMALKNTRLASFPDYLLIQLKKFTIGSDWVPRKLDVSVNMPDTVDISMFRGSGLQPGEQELPEEAPPTVEPADVEIDDVIVTQLVEMGFAVEGCRKAVLNTRSQGIEAAMNWVMEHNEDPDFSQPMLAYACRARRPLPAGQRIADEH</sequence>
<evidence type="ECO:0000256" key="6">
    <source>
        <dbReference type="PROSITE-ProRule" id="PRU00502"/>
    </source>
</evidence>
<evidence type="ECO:0000256" key="1">
    <source>
        <dbReference type="ARBA" id="ARBA00000707"/>
    </source>
</evidence>
<protein>
    <recommendedName>
        <fullName evidence="3">ubiquitinyl hydrolase 1</fullName>
        <ecNumber evidence="3">3.4.19.12</ecNumber>
    </recommendedName>
</protein>
<dbReference type="InterPro" id="IPR013083">
    <property type="entry name" value="Znf_RING/FYVE/PHD"/>
</dbReference>
<dbReference type="RefSeq" id="XP_014677519.1">
    <property type="nucleotide sequence ID" value="XM_014822033.1"/>
</dbReference>
<keyword evidence="6" id="KW-0862">Zinc</keyword>
<feature type="domain" description="UBP-type" evidence="8">
    <location>
        <begin position="116"/>
        <end position="234"/>
    </location>
</feature>
<accession>A0ABM1EZ98</accession>
<gene>
    <name evidence="10" type="primary">LOC106817372</name>
</gene>
<keyword evidence="5" id="KW-0378">Hydrolase</keyword>
<keyword evidence="6" id="KW-0479">Metal-binding</keyword>
<evidence type="ECO:0000256" key="4">
    <source>
        <dbReference type="ARBA" id="ARBA00022670"/>
    </source>
</evidence>
<dbReference type="Pfam" id="PF00443">
    <property type="entry name" value="UCH"/>
    <property type="match status" value="2"/>
</dbReference>
<evidence type="ECO:0000259" key="8">
    <source>
        <dbReference type="PROSITE" id="PS50271"/>
    </source>
</evidence>
<dbReference type="SUPFAM" id="SSF57850">
    <property type="entry name" value="RING/U-box"/>
    <property type="match status" value="1"/>
</dbReference>
<dbReference type="Gene3D" id="3.30.40.10">
    <property type="entry name" value="Zinc/RING finger domain, C3HC4 (zinc finger)"/>
    <property type="match status" value="2"/>
</dbReference>
<evidence type="ECO:0000256" key="2">
    <source>
        <dbReference type="ARBA" id="ARBA00009085"/>
    </source>
</evidence>
<proteinExistence type="inferred from homology"/>
<comment type="similarity">
    <text evidence="2">Belongs to the peptidase C19 family.</text>
</comment>
<dbReference type="SMART" id="SM00165">
    <property type="entry name" value="UBA"/>
    <property type="match status" value="1"/>
</dbReference>
<dbReference type="PANTHER" id="PTHR21646">
    <property type="entry name" value="UBIQUITIN CARBOXYL-TERMINAL HYDROLASE"/>
    <property type="match status" value="1"/>
</dbReference>
<dbReference type="PROSITE" id="PS50271">
    <property type="entry name" value="ZF_UBP"/>
    <property type="match status" value="1"/>
</dbReference>
<dbReference type="Proteomes" id="UP000695022">
    <property type="component" value="Unplaced"/>
</dbReference>
<keyword evidence="9" id="KW-1185">Reference proteome</keyword>
<reference evidence="10" key="1">
    <citation type="submission" date="2025-08" db="UniProtKB">
        <authorList>
            <consortium name="RefSeq"/>
        </authorList>
    </citation>
    <scope>IDENTIFICATION</scope>
</reference>
<keyword evidence="6" id="KW-0863">Zinc-finger</keyword>
<dbReference type="InterPro" id="IPR015940">
    <property type="entry name" value="UBA"/>
</dbReference>
<dbReference type="PANTHER" id="PTHR21646:SF10">
    <property type="entry name" value="UBIQUITIN CARBOXYL-TERMINAL HYDROLASE 14"/>
    <property type="match status" value="1"/>
</dbReference>
<evidence type="ECO:0000313" key="9">
    <source>
        <dbReference type="Proteomes" id="UP000695022"/>
    </source>
</evidence>
<dbReference type="Pfam" id="PF02148">
    <property type="entry name" value="zf-UBP"/>
    <property type="match status" value="1"/>
</dbReference>
<dbReference type="Gene3D" id="1.10.8.10">
    <property type="entry name" value="DNA helicase RuvA subunit, C-terminal domain"/>
    <property type="match status" value="1"/>
</dbReference>
<evidence type="ECO:0000313" key="10">
    <source>
        <dbReference type="RefSeq" id="XP_014677519.1"/>
    </source>
</evidence>
<keyword evidence="4" id="KW-0645">Protease</keyword>
<dbReference type="InterPro" id="IPR041432">
    <property type="entry name" value="UBP13_Znf-UBP_var"/>
</dbReference>
<evidence type="ECO:0000256" key="3">
    <source>
        <dbReference type="ARBA" id="ARBA00012759"/>
    </source>
</evidence>
<dbReference type="Pfam" id="PF17807">
    <property type="entry name" value="zf-UBP_var"/>
    <property type="match status" value="1"/>
</dbReference>
<dbReference type="InterPro" id="IPR050185">
    <property type="entry name" value="Ub_carboxyl-term_hydrolase"/>
</dbReference>
<dbReference type="GeneID" id="106817372"/>
<evidence type="ECO:0000259" key="7">
    <source>
        <dbReference type="PROSITE" id="PS50030"/>
    </source>
</evidence>
<evidence type="ECO:0000256" key="5">
    <source>
        <dbReference type="ARBA" id="ARBA00022807"/>
    </source>
</evidence>
<organism evidence="9 10">
    <name type="scientific">Priapulus caudatus</name>
    <name type="common">Priapulid worm</name>
    <dbReference type="NCBI Taxonomy" id="37621"/>
    <lineage>
        <taxon>Eukaryota</taxon>
        <taxon>Metazoa</taxon>
        <taxon>Ecdysozoa</taxon>
        <taxon>Scalidophora</taxon>
        <taxon>Priapulida</taxon>
        <taxon>Priapulimorpha</taxon>
        <taxon>Priapulimorphida</taxon>
        <taxon>Priapulidae</taxon>
        <taxon>Priapulus</taxon>
    </lineage>
</organism>
<dbReference type="InterPro" id="IPR001607">
    <property type="entry name" value="Znf_UBP"/>
</dbReference>
<dbReference type="PROSITE" id="PS50030">
    <property type="entry name" value="UBA"/>
    <property type="match status" value="1"/>
</dbReference>
<name>A0ABM1EZ98_PRICU</name>
<dbReference type="Gene3D" id="3.90.70.10">
    <property type="entry name" value="Cysteine proteinases"/>
    <property type="match status" value="2"/>
</dbReference>
<keyword evidence="5" id="KW-0788">Thiol protease</keyword>
<dbReference type="PROSITE" id="PS00973">
    <property type="entry name" value="USP_2"/>
    <property type="match status" value="1"/>
</dbReference>
<dbReference type="CDD" id="cd14294">
    <property type="entry name" value="UBA1_UBP5_like"/>
    <property type="match status" value="1"/>
</dbReference>
<feature type="domain" description="UBA" evidence="7">
    <location>
        <begin position="584"/>
        <end position="625"/>
    </location>
</feature>
<dbReference type="InterPro" id="IPR038765">
    <property type="entry name" value="Papain-like_cys_pep_sf"/>
</dbReference>
<comment type="catalytic activity">
    <reaction evidence="1">
        <text>Thiol-dependent hydrolysis of ester, thioester, amide, peptide and isopeptide bonds formed by the C-terminal Gly of ubiquitin (a 76-residue protein attached to proteins as an intracellular targeting signal).</text>
        <dbReference type="EC" id="3.4.19.12"/>
    </reaction>
</comment>
<dbReference type="SUPFAM" id="SSF54001">
    <property type="entry name" value="Cysteine proteinases"/>
    <property type="match status" value="2"/>
</dbReference>